<accession>A0ACC1NDF5</accession>
<name>A0ACC1NDF5_9HYPO</name>
<evidence type="ECO:0000313" key="2">
    <source>
        <dbReference type="Proteomes" id="UP001143910"/>
    </source>
</evidence>
<proteinExistence type="predicted"/>
<keyword evidence="2" id="KW-1185">Reference proteome</keyword>
<comment type="caution">
    <text evidence="1">The sequence shown here is derived from an EMBL/GenBank/DDBJ whole genome shotgun (WGS) entry which is preliminary data.</text>
</comment>
<evidence type="ECO:0000313" key="1">
    <source>
        <dbReference type="EMBL" id="KAJ2977307.1"/>
    </source>
</evidence>
<dbReference type="Proteomes" id="UP001143910">
    <property type="component" value="Unassembled WGS sequence"/>
</dbReference>
<organism evidence="1 2">
    <name type="scientific">Zarea fungicola</name>
    <dbReference type="NCBI Taxonomy" id="93591"/>
    <lineage>
        <taxon>Eukaryota</taxon>
        <taxon>Fungi</taxon>
        <taxon>Dikarya</taxon>
        <taxon>Ascomycota</taxon>
        <taxon>Pezizomycotina</taxon>
        <taxon>Sordariomycetes</taxon>
        <taxon>Hypocreomycetidae</taxon>
        <taxon>Hypocreales</taxon>
        <taxon>Cordycipitaceae</taxon>
        <taxon>Zarea</taxon>
    </lineage>
</organism>
<dbReference type="EMBL" id="JANJQO010000485">
    <property type="protein sequence ID" value="KAJ2977307.1"/>
    <property type="molecule type" value="Genomic_DNA"/>
</dbReference>
<protein>
    <submittedName>
        <fullName evidence="1">Uncharacterized protein</fullName>
    </submittedName>
</protein>
<gene>
    <name evidence="1" type="ORF">NQ176_g4445</name>
</gene>
<reference evidence="1" key="1">
    <citation type="submission" date="2022-08" db="EMBL/GenBank/DDBJ databases">
        <title>Genome Sequence of Lecanicillium fungicola.</title>
        <authorList>
            <person name="Buettner E."/>
        </authorList>
    </citation>
    <scope>NUCLEOTIDE SEQUENCE</scope>
    <source>
        <strain evidence="1">Babe33</strain>
    </source>
</reference>
<sequence length="375" mass="42061">MQNMPFPMRHDAAVTSRLQNCVQDGALMYSTLTYGANLLGWMGGRADTFKTAEYFTGRAIQAVRERIASPAAASARVANSHLAISIYSLAISELWKSMPLMQHQGSNHAASSSTTKAKQQAPMARMHLRALLELVDSSGGWSAFDPYVIESAILADKYLACWEWTPPLIAIKSLPLEVNFEIPDMNQESVLLGSKLLCADDPELKNILKKSIKFTCFARKSWALAPLPFDVQTGLFFQLQRLLYELLNLVHLGSVDNCVRITTLIFLQTNMHYRGSQVCAAILTTQLRAALIDAKFWEDEFDSELRYWCLCSALLLTEHSPNEAWFGAALRKYSNTIARNSSLFIHIRNCFESYLYLDDRQGKQLASLVETLTAL</sequence>